<organism evidence="7">
    <name type="scientific">marine metagenome</name>
    <dbReference type="NCBI Taxonomy" id="408172"/>
    <lineage>
        <taxon>unclassified sequences</taxon>
        <taxon>metagenomes</taxon>
        <taxon>ecological metagenomes</taxon>
    </lineage>
</organism>
<evidence type="ECO:0000313" key="7">
    <source>
        <dbReference type="EMBL" id="SVA17155.1"/>
    </source>
</evidence>
<feature type="region of interest" description="Disordered" evidence="4">
    <location>
        <begin position="123"/>
        <end position="177"/>
    </location>
</feature>
<dbReference type="AlphaFoldDB" id="A0A381TM64"/>
<sequence length="539" mass="61029">MKWIFCGLLGLMVSAFTGIALGESQDFAAGKTVYDENCAHCHGYEGDGQGYAFEYVFPKPRDFTSGMFKIRTTETGEEPTQKDLFQIISRGMPGSTMPEWESVLNEQQLYAVAAYVEQFYKTDEDTEEEEETDEDTEEEEETDEDTEEEEETDEDTEEEEYTEEEADEEADEEDEPVVPLVIPKAPDSSPESIARGKELTLKVECDKCHGKEGRGDGPSAMELKDDWNQIPMRPADWTAPWRFRGGNRAEDIFRTIRTGLNGTPMPTFAEDLTVDETWDVVHYVRSLASVNEPEVKRTLVSKKVEGVLSLEMENGQWETAQIFYVPFSGQVILKERLFQPTVHSLRFSSIYNETEIAFRIQWNDPTSKAHKEFGGGDEMILQFPAKLKEGERAIPHFLMGQPGKSVNLWLWSDAYGKVVDAKASRLGDWMVREDRPLASIISYKNGQYTLMIKRERVNDQKGSVQFPADRIVVPLAFSAVDGSSGEGGSKRGVTTWYNLLLEQPVGNNIIYVPIIIFLLILGLEVLLMVRTRRSKNTIS</sequence>
<keyword evidence="5" id="KW-0472">Membrane</keyword>
<keyword evidence="1" id="KW-0349">Heme</keyword>
<dbReference type="PANTHER" id="PTHR35008:SF4">
    <property type="entry name" value="BLL4482 PROTEIN"/>
    <property type="match status" value="1"/>
</dbReference>
<gene>
    <name evidence="7" type="ORF">METZ01_LOCUS70009</name>
</gene>
<evidence type="ECO:0000259" key="6">
    <source>
        <dbReference type="PROSITE" id="PS51007"/>
    </source>
</evidence>
<dbReference type="PROSITE" id="PS51007">
    <property type="entry name" value="CYTC"/>
    <property type="match status" value="2"/>
</dbReference>
<dbReference type="GO" id="GO:0020037">
    <property type="term" value="F:heme binding"/>
    <property type="evidence" value="ECO:0007669"/>
    <property type="project" value="InterPro"/>
</dbReference>
<keyword evidence="5" id="KW-0812">Transmembrane</keyword>
<protein>
    <recommendedName>
        <fullName evidence="6">Cytochrome c domain-containing protein</fullName>
    </recommendedName>
</protein>
<dbReference type="EMBL" id="UINC01004829">
    <property type="protein sequence ID" value="SVA17155.1"/>
    <property type="molecule type" value="Genomic_DNA"/>
</dbReference>
<dbReference type="Gene3D" id="1.10.760.10">
    <property type="entry name" value="Cytochrome c-like domain"/>
    <property type="match status" value="2"/>
</dbReference>
<proteinExistence type="predicted"/>
<evidence type="ECO:0000256" key="2">
    <source>
        <dbReference type="ARBA" id="ARBA00022723"/>
    </source>
</evidence>
<keyword evidence="2" id="KW-0479">Metal-binding</keyword>
<feature type="transmembrane region" description="Helical" evidence="5">
    <location>
        <begin position="509"/>
        <end position="529"/>
    </location>
</feature>
<dbReference type="Pfam" id="PF00034">
    <property type="entry name" value="Cytochrom_C"/>
    <property type="match status" value="2"/>
</dbReference>
<feature type="compositionally biased region" description="Acidic residues" evidence="4">
    <location>
        <begin position="124"/>
        <end position="176"/>
    </location>
</feature>
<dbReference type="PANTHER" id="PTHR35008">
    <property type="entry name" value="BLL4482 PROTEIN-RELATED"/>
    <property type="match status" value="1"/>
</dbReference>
<evidence type="ECO:0000256" key="1">
    <source>
        <dbReference type="ARBA" id="ARBA00022617"/>
    </source>
</evidence>
<evidence type="ECO:0000256" key="4">
    <source>
        <dbReference type="SAM" id="MobiDB-lite"/>
    </source>
</evidence>
<accession>A0A381TM64</accession>
<dbReference type="Gene3D" id="2.60.40.1190">
    <property type="match status" value="1"/>
</dbReference>
<evidence type="ECO:0000256" key="3">
    <source>
        <dbReference type="ARBA" id="ARBA00023004"/>
    </source>
</evidence>
<evidence type="ECO:0000256" key="5">
    <source>
        <dbReference type="SAM" id="Phobius"/>
    </source>
</evidence>
<feature type="domain" description="Cytochrome c" evidence="6">
    <location>
        <begin position="191"/>
        <end position="288"/>
    </location>
</feature>
<dbReference type="SUPFAM" id="SSF46626">
    <property type="entry name" value="Cytochrome c"/>
    <property type="match status" value="2"/>
</dbReference>
<dbReference type="InterPro" id="IPR051459">
    <property type="entry name" value="Cytochrome_c-type_DH"/>
</dbReference>
<feature type="domain" description="Cytochrome c" evidence="6">
    <location>
        <begin position="25"/>
        <end position="120"/>
    </location>
</feature>
<keyword evidence="5" id="KW-1133">Transmembrane helix</keyword>
<keyword evidence="3" id="KW-0408">Iron</keyword>
<dbReference type="InterPro" id="IPR009056">
    <property type="entry name" value="Cyt_c-like_dom"/>
</dbReference>
<dbReference type="GO" id="GO:0009055">
    <property type="term" value="F:electron transfer activity"/>
    <property type="evidence" value="ECO:0007669"/>
    <property type="project" value="InterPro"/>
</dbReference>
<dbReference type="InterPro" id="IPR036909">
    <property type="entry name" value="Cyt_c-like_dom_sf"/>
</dbReference>
<name>A0A381TM64_9ZZZZ</name>
<dbReference type="GO" id="GO:0046872">
    <property type="term" value="F:metal ion binding"/>
    <property type="evidence" value="ECO:0007669"/>
    <property type="project" value="UniProtKB-KW"/>
</dbReference>
<reference evidence="7" key="1">
    <citation type="submission" date="2018-05" db="EMBL/GenBank/DDBJ databases">
        <authorList>
            <person name="Lanie J.A."/>
            <person name="Ng W.-L."/>
            <person name="Kazmierczak K.M."/>
            <person name="Andrzejewski T.M."/>
            <person name="Davidsen T.M."/>
            <person name="Wayne K.J."/>
            <person name="Tettelin H."/>
            <person name="Glass J.I."/>
            <person name="Rusch D."/>
            <person name="Podicherti R."/>
            <person name="Tsui H.-C.T."/>
            <person name="Winkler M.E."/>
        </authorList>
    </citation>
    <scope>NUCLEOTIDE SEQUENCE</scope>
</reference>